<feature type="region of interest" description="Disordered" evidence="1">
    <location>
        <begin position="541"/>
        <end position="584"/>
    </location>
</feature>
<evidence type="ECO:0000313" key="2">
    <source>
        <dbReference type="EMBL" id="SDO84945.1"/>
    </source>
</evidence>
<dbReference type="PRINTS" id="PR00313">
    <property type="entry name" value="CABNDNGRPT"/>
</dbReference>
<dbReference type="EMBL" id="FNJI01000006">
    <property type="protein sequence ID" value="SDO84945.1"/>
    <property type="molecule type" value="Genomic_DNA"/>
</dbReference>
<evidence type="ECO:0000313" key="3">
    <source>
        <dbReference type="Proteomes" id="UP000199073"/>
    </source>
</evidence>
<dbReference type="InterPro" id="IPR001343">
    <property type="entry name" value="Hemolysn_Ca-bd"/>
</dbReference>
<name>A0A1H0MXD2_9BACT</name>
<accession>A0A1H0MXD2</accession>
<evidence type="ECO:0000256" key="1">
    <source>
        <dbReference type="SAM" id="MobiDB-lite"/>
    </source>
</evidence>
<proteinExistence type="predicted"/>
<protein>
    <submittedName>
        <fullName evidence="2">Uncharacterized protein</fullName>
    </submittedName>
</protein>
<gene>
    <name evidence="2" type="ORF">SAMN05660330_01222</name>
</gene>
<organism evidence="2 3">
    <name type="scientific">Desulforhopalus singaporensis</name>
    <dbReference type="NCBI Taxonomy" id="91360"/>
    <lineage>
        <taxon>Bacteria</taxon>
        <taxon>Pseudomonadati</taxon>
        <taxon>Thermodesulfobacteriota</taxon>
        <taxon>Desulfobulbia</taxon>
        <taxon>Desulfobulbales</taxon>
        <taxon>Desulfocapsaceae</taxon>
        <taxon>Desulforhopalus</taxon>
    </lineage>
</organism>
<dbReference type="STRING" id="91360.SAMN05660330_01222"/>
<dbReference type="AlphaFoldDB" id="A0A1H0MXD2"/>
<dbReference type="InterPro" id="IPR018511">
    <property type="entry name" value="Hemolysin-typ_Ca-bd_CS"/>
</dbReference>
<dbReference type="SUPFAM" id="SSF51120">
    <property type="entry name" value="beta-Roll"/>
    <property type="match status" value="1"/>
</dbReference>
<dbReference type="Gene3D" id="2.150.10.10">
    <property type="entry name" value="Serralysin-like metalloprotease, C-terminal"/>
    <property type="match status" value="1"/>
</dbReference>
<dbReference type="PROSITE" id="PS00330">
    <property type="entry name" value="HEMOLYSIN_CALCIUM"/>
    <property type="match status" value="2"/>
</dbReference>
<dbReference type="Proteomes" id="UP000199073">
    <property type="component" value="Unassembled WGS sequence"/>
</dbReference>
<dbReference type="Pfam" id="PF00353">
    <property type="entry name" value="HemolysinCabind"/>
    <property type="match status" value="2"/>
</dbReference>
<dbReference type="RefSeq" id="WP_218121722.1">
    <property type="nucleotide sequence ID" value="NZ_FNJI01000006.1"/>
</dbReference>
<reference evidence="2 3" key="1">
    <citation type="submission" date="2016-10" db="EMBL/GenBank/DDBJ databases">
        <authorList>
            <person name="de Groot N.N."/>
        </authorList>
    </citation>
    <scope>NUCLEOTIDE SEQUENCE [LARGE SCALE GENOMIC DNA]</scope>
    <source>
        <strain evidence="2 3">DSM 12130</strain>
    </source>
</reference>
<dbReference type="InterPro" id="IPR011049">
    <property type="entry name" value="Serralysin-like_metalloprot_C"/>
</dbReference>
<sequence length="584" mass="60376">DGADEEVTFSFVASGSSGTLAGITSNNEAINWSSDGTTITGVTATSGDTVFELRFDSNGDLIFDLDDQVDHSFGSAGTDDELLANKIDVGQFIVATDFDGDWVTLDGQLLVDVENDVPTIGDVSHAYIANEPGLDLVGIIDIDSGADEPVTADLTANIEGWDGTTTTSVEVEGLFSNSQQVYYYVDPLATNVLHAITDPANPGGSIVFTLTVDPLTDSYELETFAKLDAITDYDFDSSEAGFPNGPKPELVITEDPVTGEHNAYEPADVPSDVDILFSLTSRDSGGAASTVNGSTDGMGIQNNVVNDGEGVLVIDFGLTDSFSGGTADVVAVGEVTLAGRVVGSNEPLIIEYTAFNEFGDAVDLDGNVITDGSPTGTETFAIGENPIITFNTDGGIDAISKVEIEAVQNDFKLTDVDFAISSSEQDIYEEFQVDIVDADGDVATDTIYVEFDGDNVMVGTDGGDVFAGGPEAETIYGEGGDDVIDGGGGDDILIGGDGADEIYGGDGDDTIVADSVTVYGDPDVSGDTVIVEDGDVDIVVGGDGGETSGDVVPDNTGSDPDTFSGIDVDSEDLDNLVPPPTDTP</sequence>
<feature type="non-terminal residue" evidence="2">
    <location>
        <position position="1"/>
    </location>
</feature>
<dbReference type="GO" id="GO:0005509">
    <property type="term" value="F:calcium ion binding"/>
    <property type="evidence" value="ECO:0007669"/>
    <property type="project" value="InterPro"/>
</dbReference>
<keyword evidence="3" id="KW-1185">Reference proteome</keyword>